<evidence type="ECO:0000259" key="7">
    <source>
        <dbReference type="Pfam" id="PF01571"/>
    </source>
</evidence>
<evidence type="ECO:0000313" key="9">
    <source>
        <dbReference type="EMBL" id="VAV83668.1"/>
    </source>
</evidence>
<evidence type="ECO:0000256" key="5">
    <source>
        <dbReference type="ARBA" id="ARBA00031395"/>
    </source>
</evidence>
<sequence>MTKELRRTPLFDLHKALGARIVDFAGWEMPVQYAGLIEEHRAVRSGCGIFDVSHMGEIEVSGREAELACNMVTTNNAETLVDGKCQYTIVCNESGMALDDTILYRINSEKFIFCVNASNVEKIYKWISAKVGQLADVVDRSPEYGLIAIQGPKARAVLSRITGDDTSGIKGFHFAFVDLCGAAVMLSRTGYTGEDGFEIFCPVASTVKIWNALMEAGAVDGITPVGLGARDTLRLEMGYPLYGHELTEQTTPAEAGLKRFISPDGCDYIGKEVIAGQLTGGVTRRLVGIEMIDRAIPRAGYCVMKDGVKVGEVTSGTFSPSLERPIAMAYIASAMAETGTEVEIDVRGRMRSARVAKLPFYRRPKA</sequence>
<dbReference type="NCBIfam" id="NF001567">
    <property type="entry name" value="PRK00389.1"/>
    <property type="match status" value="1"/>
</dbReference>
<reference evidence="9" key="1">
    <citation type="submission" date="2018-06" db="EMBL/GenBank/DDBJ databases">
        <authorList>
            <person name="Zhirakovskaya E."/>
        </authorList>
    </citation>
    <scope>NUCLEOTIDE SEQUENCE</scope>
</reference>
<comment type="similarity">
    <text evidence="1">Belongs to the GcvT family.</text>
</comment>
<dbReference type="InterPro" id="IPR029043">
    <property type="entry name" value="GcvT/YgfZ_C"/>
</dbReference>
<dbReference type="EMBL" id="UOEA01000045">
    <property type="protein sequence ID" value="VAV83668.1"/>
    <property type="molecule type" value="Genomic_DNA"/>
</dbReference>
<dbReference type="GO" id="GO:0006546">
    <property type="term" value="P:glycine catabolic process"/>
    <property type="evidence" value="ECO:0007669"/>
    <property type="project" value="InterPro"/>
</dbReference>
<evidence type="ECO:0000256" key="6">
    <source>
        <dbReference type="ARBA" id="ARBA00047665"/>
    </source>
</evidence>
<dbReference type="Pfam" id="PF01571">
    <property type="entry name" value="GCV_T"/>
    <property type="match status" value="1"/>
</dbReference>
<evidence type="ECO:0000256" key="4">
    <source>
        <dbReference type="ARBA" id="ARBA00022679"/>
    </source>
</evidence>
<dbReference type="Gene3D" id="3.30.1360.120">
    <property type="entry name" value="Probable tRNA modification gtpase trme, domain 1"/>
    <property type="match status" value="1"/>
</dbReference>
<dbReference type="GO" id="GO:0008168">
    <property type="term" value="F:methyltransferase activity"/>
    <property type="evidence" value="ECO:0007669"/>
    <property type="project" value="UniProtKB-KW"/>
</dbReference>
<keyword evidence="9" id="KW-0489">Methyltransferase</keyword>
<gene>
    <name evidence="9" type="ORF">MNBD_DELTA01-943</name>
</gene>
<comment type="catalytic activity">
    <reaction evidence="6">
        <text>N(6)-[(R)-S(8)-aminomethyldihydrolipoyl]-L-lysyl-[protein] + (6S)-5,6,7,8-tetrahydrofolate = N(6)-[(R)-dihydrolipoyl]-L-lysyl-[protein] + (6R)-5,10-methylene-5,6,7,8-tetrahydrofolate + NH4(+)</text>
        <dbReference type="Rhea" id="RHEA:16945"/>
        <dbReference type="Rhea" id="RHEA-COMP:10475"/>
        <dbReference type="Rhea" id="RHEA-COMP:10492"/>
        <dbReference type="ChEBI" id="CHEBI:15636"/>
        <dbReference type="ChEBI" id="CHEBI:28938"/>
        <dbReference type="ChEBI" id="CHEBI:57453"/>
        <dbReference type="ChEBI" id="CHEBI:83100"/>
        <dbReference type="ChEBI" id="CHEBI:83143"/>
        <dbReference type="EC" id="2.1.2.10"/>
    </reaction>
</comment>
<dbReference type="GO" id="GO:0005960">
    <property type="term" value="C:glycine cleavage complex"/>
    <property type="evidence" value="ECO:0007669"/>
    <property type="project" value="InterPro"/>
</dbReference>
<dbReference type="Gene3D" id="4.10.1250.10">
    <property type="entry name" value="Aminomethyltransferase fragment"/>
    <property type="match status" value="1"/>
</dbReference>
<keyword evidence="4 9" id="KW-0808">Transferase</keyword>
<dbReference type="InterPro" id="IPR006223">
    <property type="entry name" value="GcvT"/>
</dbReference>
<dbReference type="Gene3D" id="2.40.30.110">
    <property type="entry name" value="Aminomethyltransferase beta-barrel domains"/>
    <property type="match status" value="1"/>
</dbReference>
<dbReference type="SUPFAM" id="SSF103025">
    <property type="entry name" value="Folate-binding domain"/>
    <property type="match status" value="1"/>
</dbReference>
<dbReference type="Pfam" id="PF08669">
    <property type="entry name" value="GCV_T_C"/>
    <property type="match status" value="1"/>
</dbReference>
<dbReference type="PIRSF" id="PIRSF006487">
    <property type="entry name" value="GcvT"/>
    <property type="match status" value="1"/>
</dbReference>
<feature type="domain" description="Aminomethyltransferase C-terminal" evidence="8">
    <location>
        <begin position="284"/>
        <end position="361"/>
    </location>
</feature>
<dbReference type="GO" id="GO:0004047">
    <property type="term" value="F:aminomethyltransferase activity"/>
    <property type="evidence" value="ECO:0007669"/>
    <property type="project" value="UniProtKB-EC"/>
</dbReference>
<accession>A0A3B0R748</accession>
<dbReference type="SUPFAM" id="SSF101790">
    <property type="entry name" value="Aminomethyltransferase beta-barrel domain"/>
    <property type="match status" value="1"/>
</dbReference>
<protein>
    <recommendedName>
        <fullName evidence="2">aminomethyltransferase</fullName>
        <ecNumber evidence="2">2.1.2.10</ecNumber>
    </recommendedName>
    <alternativeName>
        <fullName evidence="5">Glycine cleavage system T protein</fullName>
    </alternativeName>
</protein>
<dbReference type="InterPro" id="IPR027266">
    <property type="entry name" value="TrmE/GcvT-like"/>
</dbReference>
<dbReference type="GO" id="GO:0008483">
    <property type="term" value="F:transaminase activity"/>
    <property type="evidence" value="ECO:0007669"/>
    <property type="project" value="UniProtKB-KW"/>
</dbReference>
<dbReference type="InterPro" id="IPR022903">
    <property type="entry name" value="GcvT_bac"/>
</dbReference>
<dbReference type="FunFam" id="2.40.30.110:FF:000003">
    <property type="entry name" value="Aminomethyltransferase"/>
    <property type="match status" value="1"/>
</dbReference>
<dbReference type="GO" id="GO:0032259">
    <property type="term" value="P:methylation"/>
    <property type="evidence" value="ECO:0007669"/>
    <property type="project" value="UniProtKB-KW"/>
</dbReference>
<dbReference type="HAMAP" id="MF_00259">
    <property type="entry name" value="GcvT"/>
    <property type="match status" value="1"/>
</dbReference>
<organism evidence="9">
    <name type="scientific">hydrothermal vent metagenome</name>
    <dbReference type="NCBI Taxonomy" id="652676"/>
    <lineage>
        <taxon>unclassified sequences</taxon>
        <taxon>metagenomes</taxon>
        <taxon>ecological metagenomes</taxon>
    </lineage>
</organism>
<dbReference type="InterPro" id="IPR013977">
    <property type="entry name" value="GcvT_C"/>
</dbReference>
<name>A0A3B0R748_9ZZZZ</name>
<dbReference type="AlphaFoldDB" id="A0A3B0R748"/>
<dbReference type="PANTHER" id="PTHR43757">
    <property type="entry name" value="AMINOMETHYLTRANSFERASE"/>
    <property type="match status" value="1"/>
</dbReference>
<dbReference type="NCBIfam" id="TIGR00528">
    <property type="entry name" value="gcvT"/>
    <property type="match status" value="1"/>
</dbReference>
<dbReference type="EC" id="2.1.2.10" evidence="2"/>
<feature type="domain" description="GCVT N-terminal" evidence="7">
    <location>
        <begin position="10"/>
        <end position="262"/>
    </location>
</feature>
<evidence type="ECO:0000256" key="2">
    <source>
        <dbReference type="ARBA" id="ARBA00012616"/>
    </source>
</evidence>
<dbReference type="PANTHER" id="PTHR43757:SF2">
    <property type="entry name" value="AMINOMETHYLTRANSFERASE, MITOCHONDRIAL"/>
    <property type="match status" value="1"/>
</dbReference>
<proteinExistence type="inferred from homology"/>
<dbReference type="GO" id="GO:0005829">
    <property type="term" value="C:cytosol"/>
    <property type="evidence" value="ECO:0007669"/>
    <property type="project" value="TreeGrafter"/>
</dbReference>
<keyword evidence="3" id="KW-0032">Aminotransferase</keyword>
<evidence type="ECO:0000256" key="1">
    <source>
        <dbReference type="ARBA" id="ARBA00008609"/>
    </source>
</evidence>
<dbReference type="InterPro" id="IPR028896">
    <property type="entry name" value="GcvT/YgfZ/DmdA"/>
</dbReference>
<dbReference type="InterPro" id="IPR006222">
    <property type="entry name" value="GCVT_N"/>
</dbReference>
<evidence type="ECO:0000256" key="3">
    <source>
        <dbReference type="ARBA" id="ARBA00022576"/>
    </source>
</evidence>
<evidence type="ECO:0000259" key="8">
    <source>
        <dbReference type="Pfam" id="PF08669"/>
    </source>
</evidence>
<dbReference type="Gene3D" id="3.30.70.1400">
    <property type="entry name" value="Aminomethyltransferase beta-barrel domains"/>
    <property type="match status" value="1"/>
</dbReference>